<dbReference type="AlphaFoldDB" id="A0A7I7RHW0"/>
<gene>
    <name evidence="1" type="ORF">MCEL_20460</name>
</gene>
<evidence type="ECO:0000313" key="2">
    <source>
        <dbReference type="Proteomes" id="UP000466431"/>
    </source>
</evidence>
<sequence>MRVPVQHHLLIGGEHIVGVTHDDDLKAISGSMVAVRATGYTEIADMGGGLSSGQGEAAAATVVAAAASLTR</sequence>
<evidence type="ECO:0000313" key="1">
    <source>
        <dbReference type="EMBL" id="BBY43751.1"/>
    </source>
</evidence>
<reference evidence="1 2" key="1">
    <citation type="journal article" date="2019" name="Emerg. Microbes Infect.">
        <title>Comprehensive subspecies identification of 175 nontuberculous mycobacteria species based on 7547 genomic profiles.</title>
        <authorList>
            <person name="Matsumoto Y."/>
            <person name="Kinjo T."/>
            <person name="Motooka D."/>
            <person name="Nabeya D."/>
            <person name="Jung N."/>
            <person name="Uechi K."/>
            <person name="Horii T."/>
            <person name="Iida T."/>
            <person name="Fujita J."/>
            <person name="Nakamura S."/>
        </authorList>
    </citation>
    <scope>NUCLEOTIDE SEQUENCE [LARGE SCALE GENOMIC DNA]</scope>
    <source>
        <strain evidence="1 2">JCM 18439</strain>
    </source>
</reference>
<protein>
    <submittedName>
        <fullName evidence="1">Uncharacterized protein</fullName>
    </submittedName>
</protein>
<accession>A0A7I7RHW0</accession>
<dbReference type="Proteomes" id="UP000466431">
    <property type="component" value="Chromosome"/>
</dbReference>
<dbReference type="EMBL" id="AP022591">
    <property type="protein sequence ID" value="BBY43751.1"/>
    <property type="molecule type" value="Genomic_DNA"/>
</dbReference>
<name>A0A7I7RHW0_MYCCF</name>
<organism evidence="1 2">
    <name type="scientific">Mycolicibacterium celeriflavum</name>
    <name type="common">Mycobacterium celeriflavum</name>
    <dbReference type="NCBI Taxonomy" id="1249101"/>
    <lineage>
        <taxon>Bacteria</taxon>
        <taxon>Bacillati</taxon>
        <taxon>Actinomycetota</taxon>
        <taxon>Actinomycetes</taxon>
        <taxon>Mycobacteriales</taxon>
        <taxon>Mycobacteriaceae</taxon>
        <taxon>Mycolicibacterium</taxon>
    </lineage>
</organism>
<proteinExistence type="predicted"/>
<dbReference type="KEGG" id="mcee:MCEL_20460"/>
<keyword evidence="2" id="KW-1185">Reference proteome</keyword>